<dbReference type="PANTHER" id="PTHR30185">
    <property type="entry name" value="CRYPTIC BETA-GLUCOSIDE BGL OPERON ANTITERMINATOR"/>
    <property type="match status" value="1"/>
</dbReference>
<gene>
    <name evidence="6" type="ORF">KL86CLO1_10249</name>
</gene>
<dbReference type="CDD" id="cd00133">
    <property type="entry name" value="PTS_IIB"/>
    <property type="match status" value="1"/>
</dbReference>
<dbReference type="Gene3D" id="1.10.1790.10">
    <property type="entry name" value="PRD domain"/>
    <property type="match status" value="1"/>
</dbReference>
<evidence type="ECO:0000256" key="4">
    <source>
        <dbReference type="ARBA" id="ARBA00023163"/>
    </source>
</evidence>
<dbReference type="InterPro" id="IPR011608">
    <property type="entry name" value="PRD"/>
</dbReference>
<keyword evidence="1" id="KW-0677">Repeat</keyword>
<dbReference type="Gene3D" id="1.10.10.10">
    <property type="entry name" value="Winged helix-like DNA-binding domain superfamily/Winged helix DNA-binding domain"/>
    <property type="match status" value="2"/>
</dbReference>
<dbReference type="Pfam" id="PF00874">
    <property type="entry name" value="PRD"/>
    <property type="match status" value="1"/>
</dbReference>
<dbReference type="InterPro" id="IPR007737">
    <property type="entry name" value="Mga_HTH"/>
</dbReference>
<dbReference type="InterPro" id="IPR013196">
    <property type="entry name" value="HTH_11"/>
</dbReference>
<proteinExistence type="predicted"/>
<dbReference type="SUPFAM" id="SSF63520">
    <property type="entry name" value="PTS-regulatory domain, PRD"/>
    <property type="match status" value="2"/>
</dbReference>
<keyword evidence="4" id="KW-0804">Transcription</keyword>
<dbReference type="InterPro" id="IPR036388">
    <property type="entry name" value="WH-like_DNA-bd_sf"/>
</dbReference>
<dbReference type="InterPro" id="IPR036634">
    <property type="entry name" value="PRD_sf"/>
</dbReference>
<dbReference type="InterPro" id="IPR050661">
    <property type="entry name" value="BglG_antiterminators"/>
</dbReference>
<feature type="domain" description="PRD" evidence="5">
    <location>
        <begin position="210"/>
        <end position="315"/>
    </location>
</feature>
<dbReference type="GO" id="GO:0006355">
    <property type="term" value="P:regulation of DNA-templated transcription"/>
    <property type="evidence" value="ECO:0007669"/>
    <property type="project" value="InterPro"/>
</dbReference>
<dbReference type="PROSITE" id="PS51372">
    <property type="entry name" value="PRD_2"/>
    <property type="match status" value="2"/>
</dbReference>
<feature type="domain" description="PRD" evidence="5">
    <location>
        <begin position="318"/>
        <end position="426"/>
    </location>
</feature>
<keyword evidence="2" id="KW-0805">Transcription regulation</keyword>
<dbReference type="EMBL" id="FLUN01000001">
    <property type="protein sequence ID" value="SBV92448.1"/>
    <property type="molecule type" value="Genomic_DNA"/>
</dbReference>
<evidence type="ECO:0000259" key="5">
    <source>
        <dbReference type="PROSITE" id="PS51372"/>
    </source>
</evidence>
<evidence type="ECO:0000256" key="3">
    <source>
        <dbReference type="ARBA" id="ARBA00023159"/>
    </source>
</evidence>
<protein>
    <submittedName>
        <fullName evidence="6">Putative PRD domain protein</fullName>
    </submittedName>
</protein>
<sequence length="649" mass="72673">MVEHTRQRIIFESSYLLDAEGYVSLEELAKAALVSKRTVQNDLDQLCEWLKENQLSEHITVQRKSGSGILLSLTGLTREEAKRRLSADAIELKTQGNYERRLEIIKLLLFSKDALTIQFFADQFYVSKNVIQKDLDWIGKWLSRYRLSVGRYRSRGIVLVGDEIDRRSLIAEMMDTSSAPDTGQYAIPEFSDVVSLLRLDLDKFYGSIHRNSRIDVDKLADIIRSAECRYGFQLADTYYTGLLVHLSIAVERLTGGLGVVSSQDVPDRILRGREGEIASYISREISESFGVVVPQSEESLICIHIVGANINSDAGDLSYGEDMELFSKKVIALVEQLTGIPFSGDEILQQGLAMHIKTATFRLRAGLNLKRGWPEGLLKRQDPLLCYAVWAASSLYGVIFSVRPNQEELAALCAHFSLSIRRQQRTLQCLVVYGGGVMNALRLTEALKRYDAQLTVEDCCTVSQLRRFSPLSSGKYQLVVSNVPVEAGTVPLFLVSNKLRRAELEPLEEFLKSAVLRQPIPYGGAVLPVVSFAAECASPDAVMEVLSDHLTRMGYCQETAVAELLELECEGRAFLWAGCLYYLILLDDKDREQVFRLKLKNKLEICGQEVSQVLLLAARKNSLLTKSPSELAPPFRMLWEMGGAGLSDQ</sequence>
<keyword evidence="3" id="KW-0010">Activator</keyword>
<dbReference type="AlphaFoldDB" id="A0A212IZ07"/>
<organism evidence="6">
    <name type="scientific">uncultured Eubacteriales bacterium</name>
    <dbReference type="NCBI Taxonomy" id="172733"/>
    <lineage>
        <taxon>Bacteria</taxon>
        <taxon>Bacillati</taxon>
        <taxon>Bacillota</taxon>
        <taxon>Clostridia</taxon>
        <taxon>Eubacteriales</taxon>
        <taxon>environmental samples</taxon>
    </lineage>
</organism>
<reference evidence="6" key="1">
    <citation type="submission" date="2016-04" db="EMBL/GenBank/DDBJ databases">
        <authorList>
            <person name="Evans L.H."/>
            <person name="Alamgir A."/>
            <person name="Owens N."/>
            <person name="Weber N.D."/>
            <person name="Virtaneva K."/>
            <person name="Barbian K."/>
            <person name="Babar A."/>
            <person name="Rosenke K."/>
        </authorList>
    </citation>
    <scope>NUCLEOTIDE SEQUENCE</scope>
    <source>
        <strain evidence="6">86</strain>
    </source>
</reference>
<dbReference type="PANTHER" id="PTHR30185:SF18">
    <property type="entry name" value="TRANSCRIPTIONAL REGULATOR MTLR"/>
    <property type="match status" value="1"/>
</dbReference>
<evidence type="ECO:0000256" key="1">
    <source>
        <dbReference type="ARBA" id="ARBA00022737"/>
    </source>
</evidence>
<dbReference type="Pfam" id="PF05043">
    <property type="entry name" value="Mga"/>
    <property type="match status" value="1"/>
</dbReference>
<dbReference type="Pfam" id="PF08279">
    <property type="entry name" value="HTH_11"/>
    <property type="match status" value="1"/>
</dbReference>
<accession>A0A212IZ07</accession>
<evidence type="ECO:0000256" key="2">
    <source>
        <dbReference type="ARBA" id="ARBA00023015"/>
    </source>
</evidence>
<evidence type="ECO:0000313" key="6">
    <source>
        <dbReference type="EMBL" id="SBV92448.1"/>
    </source>
</evidence>
<name>A0A212IZ07_9FIRM</name>